<evidence type="ECO:0000256" key="1">
    <source>
        <dbReference type="SAM" id="MobiDB-lite"/>
    </source>
</evidence>
<keyword evidence="2" id="KW-0732">Signal</keyword>
<sequence length="95" mass="9432">MIIRILAIAAGLTVNTAAFAQQTETPPGNVSPPANCAANTDCKAARPDTTQSTSDRNEAGRAATGTAPTSGSRADGGGSYRDPSSIHSGAGTNSQ</sequence>
<feature type="region of interest" description="Disordered" evidence="1">
    <location>
        <begin position="23"/>
        <end position="95"/>
    </location>
</feature>
<proteinExistence type="predicted"/>
<organism evidence="3 4">
    <name type="scientific">Flaviflagellibacter deserti</name>
    <dbReference type="NCBI Taxonomy" id="2267266"/>
    <lineage>
        <taxon>Bacteria</taxon>
        <taxon>Pseudomonadati</taxon>
        <taxon>Pseudomonadota</taxon>
        <taxon>Alphaproteobacteria</taxon>
        <taxon>Hyphomicrobiales</taxon>
        <taxon>Flaviflagellibacter</taxon>
    </lineage>
</organism>
<reference evidence="4" key="1">
    <citation type="journal article" date="2019" name="Int. J. Syst. Evol. Microbiol.">
        <title>The Global Catalogue of Microorganisms (GCM) 10K type strain sequencing project: providing services to taxonomists for standard genome sequencing and annotation.</title>
        <authorList>
            <consortium name="The Broad Institute Genomics Platform"/>
            <consortium name="The Broad Institute Genome Sequencing Center for Infectious Disease"/>
            <person name="Wu L."/>
            <person name="Ma J."/>
        </authorList>
    </citation>
    <scope>NUCLEOTIDE SEQUENCE [LARGE SCALE GENOMIC DNA]</scope>
    <source>
        <strain evidence="4">CGMCC 1.16444</strain>
    </source>
</reference>
<comment type="caution">
    <text evidence="3">The sequence shown here is derived from an EMBL/GenBank/DDBJ whole genome shotgun (WGS) entry which is preliminary data.</text>
</comment>
<dbReference type="Proteomes" id="UP001595796">
    <property type="component" value="Unassembled WGS sequence"/>
</dbReference>
<feature type="signal peptide" evidence="2">
    <location>
        <begin position="1"/>
        <end position="20"/>
    </location>
</feature>
<protein>
    <submittedName>
        <fullName evidence="3">Uncharacterized protein</fullName>
    </submittedName>
</protein>
<evidence type="ECO:0000313" key="3">
    <source>
        <dbReference type="EMBL" id="MFC5068024.1"/>
    </source>
</evidence>
<name>A0ABV9Z387_9HYPH</name>
<dbReference type="RefSeq" id="WP_114958551.1">
    <property type="nucleotide sequence ID" value="NZ_JBHSJF010000006.1"/>
</dbReference>
<evidence type="ECO:0000313" key="4">
    <source>
        <dbReference type="Proteomes" id="UP001595796"/>
    </source>
</evidence>
<feature type="compositionally biased region" description="Polar residues" evidence="1">
    <location>
        <begin position="85"/>
        <end position="95"/>
    </location>
</feature>
<dbReference type="EMBL" id="JBHSJF010000006">
    <property type="protein sequence ID" value="MFC5068024.1"/>
    <property type="molecule type" value="Genomic_DNA"/>
</dbReference>
<keyword evidence="4" id="KW-1185">Reference proteome</keyword>
<gene>
    <name evidence="3" type="ORF">ACFPFW_08335</name>
</gene>
<evidence type="ECO:0000256" key="2">
    <source>
        <dbReference type="SAM" id="SignalP"/>
    </source>
</evidence>
<accession>A0ABV9Z387</accession>
<feature type="chain" id="PRO_5045338165" evidence="2">
    <location>
        <begin position="21"/>
        <end position="95"/>
    </location>
</feature>